<dbReference type="EMBL" id="UPTC01006174">
    <property type="protein sequence ID" value="VBB35498.1"/>
    <property type="molecule type" value="Genomic_DNA"/>
</dbReference>
<keyword evidence="2" id="KW-1185">Reference proteome</keyword>
<dbReference type="OrthoDB" id="5855209at2759"/>
<feature type="non-terminal residue" evidence="1">
    <location>
        <position position="143"/>
    </location>
</feature>
<gene>
    <name evidence="1" type="ORF">NAV_LOCUS10289</name>
</gene>
<organism evidence="1 2">
    <name type="scientific">Acanthocheilonema viteae</name>
    <name type="common">Filarial nematode worm</name>
    <name type="synonym">Dipetalonema viteae</name>
    <dbReference type="NCBI Taxonomy" id="6277"/>
    <lineage>
        <taxon>Eukaryota</taxon>
        <taxon>Metazoa</taxon>
        <taxon>Ecdysozoa</taxon>
        <taxon>Nematoda</taxon>
        <taxon>Chromadorea</taxon>
        <taxon>Rhabditida</taxon>
        <taxon>Spirurina</taxon>
        <taxon>Spiruromorpha</taxon>
        <taxon>Filarioidea</taxon>
        <taxon>Onchocercidae</taxon>
        <taxon>Acanthocheilonema</taxon>
    </lineage>
</organism>
<evidence type="ECO:0000313" key="1">
    <source>
        <dbReference type="EMBL" id="VBB35498.1"/>
    </source>
</evidence>
<dbReference type="STRING" id="6277.A0A498SPF6"/>
<name>A0A498SPF6_ACAVI</name>
<protein>
    <submittedName>
        <fullName evidence="1">Uncharacterized protein</fullName>
    </submittedName>
</protein>
<feature type="non-terminal residue" evidence="1">
    <location>
        <position position="1"/>
    </location>
</feature>
<sequence length="143" mass="15846">LLPLPNSKVSQNVAQVTVKSRELVRDLEAKVSITTNLSLNRELQLIVGEFVQQELIPESRLWFLCQSAALNRAALQSSATIHLATHTLVDSRDGTKYTIQVAHSASLLLSMILVYGWQQRLLCMAHLIGADTLPSKDQLDTNL</sequence>
<evidence type="ECO:0000313" key="2">
    <source>
        <dbReference type="Proteomes" id="UP000276991"/>
    </source>
</evidence>
<dbReference type="Proteomes" id="UP000276991">
    <property type="component" value="Unassembled WGS sequence"/>
</dbReference>
<reference evidence="1 2" key="1">
    <citation type="submission" date="2018-08" db="EMBL/GenBank/DDBJ databases">
        <authorList>
            <person name="Laetsch R D."/>
            <person name="Stevens L."/>
            <person name="Kumar S."/>
            <person name="Blaxter L. M."/>
        </authorList>
    </citation>
    <scope>NUCLEOTIDE SEQUENCE [LARGE SCALE GENOMIC DNA]</scope>
</reference>
<accession>A0A498SPF6</accession>
<proteinExistence type="predicted"/>
<dbReference type="AlphaFoldDB" id="A0A498SPF6"/>